<dbReference type="InterPro" id="IPR018712">
    <property type="entry name" value="Tle1-like_cat"/>
</dbReference>
<feature type="repeat" description="WD" evidence="10">
    <location>
        <begin position="2301"/>
        <end position="2333"/>
    </location>
</feature>
<feature type="repeat" description="WD" evidence="10">
    <location>
        <begin position="2122"/>
        <end position="2163"/>
    </location>
</feature>
<name>A0ABR0C9Y9_PURLI</name>
<keyword evidence="14" id="KW-1185">Reference proteome</keyword>
<accession>A0ABR0C9Y9</accession>
<dbReference type="Pfam" id="PF23155">
    <property type="entry name" value="DUF7053"/>
    <property type="match status" value="1"/>
</dbReference>
<evidence type="ECO:0000313" key="14">
    <source>
        <dbReference type="Proteomes" id="UP001287286"/>
    </source>
</evidence>
<keyword evidence="9" id="KW-0325">Glycoprotein</keyword>
<evidence type="ECO:0000256" key="8">
    <source>
        <dbReference type="ARBA" id="ARBA00023157"/>
    </source>
</evidence>
<dbReference type="InterPro" id="IPR020472">
    <property type="entry name" value="WD40_PAC1"/>
</dbReference>
<keyword evidence="2 10" id="KW-0853">WD repeat</keyword>
<keyword evidence="7" id="KW-0378">Hydrolase</keyword>
<keyword evidence="6" id="KW-0255">Endonuclease</keyword>
<dbReference type="Pfam" id="PF24883">
    <property type="entry name" value="NPHP3_N"/>
    <property type="match status" value="1"/>
</dbReference>
<dbReference type="Pfam" id="PF00400">
    <property type="entry name" value="WD40"/>
    <property type="match status" value="3"/>
</dbReference>
<proteinExistence type="inferred from homology"/>
<dbReference type="InterPro" id="IPR055481">
    <property type="entry name" value="DUF7053"/>
</dbReference>
<evidence type="ECO:0000256" key="3">
    <source>
        <dbReference type="ARBA" id="ARBA00022722"/>
    </source>
</evidence>
<feature type="repeat" description="WD" evidence="10">
    <location>
        <begin position="1951"/>
        <end position="1992"/>
    </location>
</feature>
<evidence type="ECO:0000256" key="10">
    <source>
        <dbReference type="PROSITE-ProRule" id="PRU00221"/>
    </source>
</evidence>
<evidence type="ECO:0000259" key="12">
    <source>
        <dbReference type="PROSITE" id="PS50837"/>
    </source>
</evidence>
<dbReference type="PROSITE" id="PS00678">
    <property type="entry name" value="WD_REPEATS_1"/>
    <property type="match status" value="7"/>
</dbReference>
<dbReference type="CDD" id="cd11010">
    <property type="entry name" value="S1-P1_nuclease"/>
    <property type="match status" value="1"/>
</dbReference>
<dbReference type="Pfam" id="PF09994">
    <property type="entry name" value="T6SS_Tle1-like_cat"/>
    <property type="match status" value="1"/>
</dbReference>
<dbReference type="InterPro" id="IPR019775">
    <property type="entry name" value="WD40_repeat_CS"/>
</dbReference>
<evidence type="ECO:0000256" key="2">
    <source>
        <dbReference type="ARBA" id="ARBA00022574"/>
    </source>
</evidence>
<evidence type="ECO:0000256" key="9">
    <source>
        <dbReference type="ARBA" id="ARBA00023180"/>
    </source>
</evidence>
<dbReference type="Gene3D" id="1.10.575.10">
    <property type="entry name" value="P1 Nuclease"/>
    <property type="match status" value="1"/>
</dbReference>
<evidence type="ECO:0000256" key="4">
    <source>
        <dbReference type="ARBA" id="ARBA00022723"/>
    </source>
</evidence>
<reference evidence="13 14" key="1">
    <citation type="journal article" date="2024" name="Microbiol. Resour. Announc.">
        <title>Genome annotations for the ascomycete fungi Trichoderma harzianum, Trichoderma aggressivum, and Purpureocillium lilacinum.</title>
        <authorList>
            <person name="Beijen E.P.W."/>
            <person name="Ohm R.A."/>
        </authorList>
    </citation>
    <scope>NUCLEOTIDE SEQUENCE [LARGE SCALE GENOMIC DNA]</scope>
    <source>
        <strain evidence="13 14">CBS 150709</strain>
    </source>
</reference>
<comment type="similarity">
    <text evidence="1">Belongs to the nuclease type I family.</text>
</comment>
<sequence>MSTAYLAHHFLSNSTQAYLKELLNIHENDDGYLANAALWADTIKRTKEWHFTETFHFIDAHDSPPSSCNVNFMRDCKETGCVISALTNYTKQSLDPSLPALRRAQAAKFIIHFLGDLHQPLHNEDVARGGNGLRVKWDGEDTNLHSVWDSAIAEKLVGGVHGKPDPAAQAWANRLAVEITQGRFKGEKEAWLEKFDIKQPNASAMAWSKEANALICTHVLPQGPQAIVGKELSDTYFSKVGSVVVEQVARAGLRIAAWLNGIADEHEARKKSGVAGEFDIEESAKRESIVLVTMRGGFAANTGLDASTRPVNNVAFDAQTESRAELFQKGPAERAKIQLKSLPQRCFTASTQKQASYKRIILCVDGTWLASDVGNKSAPSNVARIARAIAPSGVDDAGNVVKQIVSYHAGLGSGDLPLQKALYGGVGWGLDDDVCQTYDFVSNNYEPGDELFFFGFSRGAFTVRSAANLVCEVGILSAVHMSHFADMWAAYRSNTAGKSFRNSTWYLENKEKLGLQDVRVKVVGVWDTVGALGVPEWPVASWAAKVGLPVNKQYAFHNTTVSKNMDYAFQALAIDETRLTFPPTIWHKNSEGPAKELQQCWFPGVHRDIGGTGGEDAHVSLGFAELGYNTFAWMVDNLSQMISFEESAINTITEEHRRALEAIGPTNNWGCGPMGDNYIGLRGAFFKALGTKNRTPGQYQPAAENNSNGDTNEYFHPITRIRHDSLNYEPASLRGLSLQKPTAGAGWRWARNDQQFVPEYIMRPEKTMSLRVGNFRVIASLDSLACVFLKHLKGSVIALTNFGLDIRQPENLHVSGPSSKGDRILVKQGQARAEHSTAASTISKEKRSQKLVTMLRRKESFTVETPIPRFVPRQLAIDSLHAHDEVITLNPLVLSHQHIPAPRTATTDEYFNDWYEIVQRIQYVPAIGKPGSGKITFRGCFHNMPWGLQTHVYAPMDIDLRNEYYITEARQATQQFVTQESPVQAVDTPNDALHLCNNIQVQCNIAMMSFVKAQLTAANKEMVQRIVKKAGKYLQLQLAQDGGTEAPAEQDSPTHLASGEKGVATRNDANLGTPNSEPAASNRPSLSIAPPTEPHGDHSVVMSTSQRLWNAAYDGLRDERSTSKLVDSYAQTLAQTLGGDSSTPTECDDPGRRQVLMRDLVQRGLKRITTASQIRRGVSNVAQFVLSAKGMIDIAIQNIPQAALPWAGVCIGLQILLNPAKATSANLAGITYTISRMDWYCALAEHVLQEDSIETKDVNYGAIRFQLEKKTVALYKTLLLYQIKSVLSYYRNRGLDFLRSLVSLDDWDGGLKAVKDAEETLRKDSDQYNTVHQKITLGKLVDAAEGMEGSLGDIHQTLQDFLTMQKAVRREDVDSACQRDLRVIDPHHDMERLERSKGGLVVDAYKWILQTKEYAAFTLWNNGGSEPPCRLLRIQGPAGTGKTMLMIGIIRELSRQPAVLATSLSYFFCQGTDSTLNTSTAALRSLIWLLTLQQPHLMGHLLHRYNESGASLFCDQNAFYALSEVFRSMVQDPDMSPTIFAIDALDECEEGATSLINLVSTSLALSNKVKWLVSSRPAVEMNVSDMAGVVIELDSQRLEGPVSAYISNKLSTLKGRKGYTDSVMADIRDELHLRAETSFLWVSLVFNMLDSEHGWNAATILRKMPPSLPKLYEQMMWNIDERSMDGRCCRQVLQVVSLAYRPISNAELGVLAGMEPGIDVQTLIEECGSFLIKKGKTVCFIHQSAKEYLQNAFKSSNLIADTRHPCGHTDLGWRSVGAMSSILQRNIYNLDYGARPQEMRLPQPDPLAPIRYSCLFWASHLLNMEHPGPNKKLLGAAEILGFLQEHFLHWIETLCLIGLLSEGVSILRMLLHAAKESNASSDLVVFLEDAERFVRSYGSMIEQAPLQTYGSALIFSPTTSAVKKALWKDRLPFIQEVSGTRTQWDAYRQTLEGHGGEVKGVAFSPDSEMLASASADGTVRLWDASTGACRQTLAGRGEQAYSVAFSHGGKILAAAFGDSTVRLFEVAKGACWQILKGHDRWINGVTFSPDDTKIASASGDRTVRLWDVSASHTKACLLILKAHKRPVNAVAFSPDGKEIASASSDRLVRLWDANTGLCRLTLEGHSRSVNAVSFSPDGQIVASASGDNTVWIWDVVTGVCQRTLNGHDSWVNGVAFSPDGKVLASASYDCTVRLWDPNRGRLCQTLHGYHSVKAVAFSPDGKMVASASGDCTIRLWDVTTETNQGRRDSQCGTGFSQWTHETQSNQVRAVTFSLDGKQVASASGDTVQLWEAATGEHQRTLVGHDGLVHAVAFSPVGNTIASGSGDCSIRLWDPAIGSLQQVLKGHSGEVKAIAFSPNGRLLASASGDCTIRLWDVATGMPQQTFEGQNGEVKSIAFSSECKTIWLTSYNEVLRSWDIATGEQEKASQGIPDINYTNSALSLHDNWITLNGRNLLLLPADYRPTSVGVSGDKMVLGHRFGGLTFLKLDLAYLQ</sequence>
<dbReference type="InterPro" id="IPR003154">
    <property type="entry name" value="S1/P1nuclease"/>
</dbReference>
<dbReference type="SUPFAM" id="SSF50978">
    <property type="entry name" value="WD40 repeat-like"/>
    <property type="match status" value="2"/>
</dbReference>
<evidence type="ECO:0000313" key="13">
    <source>
        <dbReference type="EMBL" id="KAK4093009.1"/>
    </source>
</evidence>
<evidence type="ECO:0000256" key="5">
    <source>
        <dbReference type="ARBA" id="ARBA00022737"/>
    </source>
</evidence>
<gene>
    <name evidence="13" type="ORF">Purlil1_2934</name>
</gene>
<comment type="caution">
    <text evidence="13">The sequence shown here is derived from an EMBL/GenBank/DDBJ whole genome shotgun (WGS) entry which is preliminary data.</text>
</comment>
<protein>
    <recommendedName>
        <fullName evidence="12">NACHT domain-containing protein</fullName>
    </recommendedName>
</protein>
<dbReference type="PRINTS" id="PR00320">
    <property type="entry name" value="GPROTEINBRPT"/>
</dbReference>
<dbReference type="InterPro" id="IPR036322">
    <property type="entry name" value="WD40_repeat_dom_sf"/>
</dbReference>
<dbReference type="Gene3D" id="2.130.10.10">
    <property type="entry name" value="YVTN repeat-like/Quinoprotein amine dehydrogenase"/>
    <property type="match status" value="4"/>
</dbReference>
<dbReference type="PROSITE" id="PS50294">
    <property type="entry name" value="WD_REPEATS_REGION"/>
    <property type="match status" value="8"/>
</dbReference>
<keyword evidence="5" id="KW-0677">Repeat</keyword>
<evidence type="ECO:0000256" key="1">
    <source>
        <dbReference type="ARBA" id="ARBA00009547"/>
    </source>
</evidence>
<dbReference type="Pfam" id="PF02265">
    <property type="entry name" value="S1-P1_nuclease"/>
    <property type="match status" value="1"/>
</dbReference>
<keyword evidence="8" id="KW-1015">Disulfide bond</keyword>
<dbReference type="InterPro" id="IPR007111">
    <property type="entry name" value="NACHT_NTPase"/>
</dbReference>
<dbReference type="CDD" id="cd00200">
    <property type="entry name" value="WD40"/>
    <property type="match status" value="1"/>
</dbReference>
<feature type="repeat" description="WD" evidence="10">
    <location>
        <begin position="2164"/>
        <end position="2205"/>
    </location>
</feature>
<feature type="domain" description="NACHT" evidence="12">
    <location>
        <begin position="1430"/>
        <end position="1577"/>
    </location>
</feature>
<feature type="region of interest" description="Disordered" evidence="11">
    <location>
        <begin position="1065"/>
        <end position="1100"/>
    </location>
</feature>
<dbReference type="Gene3D" id="3.40.50.300">
    <property type="entry name" value="P-loop containing nucleotide triphosphate hydrolases"/>
    <property type="match status" value="1"/>
</dbReference>
<feature type="compositionally biased region" description="Polar residues" evidence="11">
    <location>
        <begin position="1067"/>
        <end position="1085"/>
    </location>
</feature>
<feature type="repeat" description="WD" evidence="10">
    <location>
        <begin position="2343"/>
        <end position="2384"/>
    </location>
</feature>
<dbReference type="SUPFAM" id="SSF52540">
    <property type="entry name" value="P-loop containing nucleoside triphosphate hydrolases"/>
    <property type="match status" value="1"/>
</dbReference>
<evidence type="ECO:0000256" key="11">
    <source>
        <dbReference type="SAM" id="MobiDB-lite"/>
    </source>
</evidence>
<dbReference type="PROSITE" id="PS50837">
    <property type="entry name" value="NACHT"/>
    <property type="match status" value="1"/>
</dbReference>
<evidence type="ECO:0000256" key="7">
    <source>
        <dbReference type="ARBA" id="ARBA00022801"/>
    </source>
</evidence>
<dbReference type="InterPro" id="IPR008947">
    <property type="entry name" value="PLipase_C/P1_nuclease_dom_sf"/>
</dbReference>
<dbReference type="SMART" id="SM00320">
    <property type="entry name" value="WD40"/>
    <property type="match status" value="11"/>
</dbReference>
<dbReference type="PANTHER" id="PTHR19879">
    <property type="entry name" value="TRANSCRIPTION INITIATION FACTOR TFIID"/>
    <property type="match status" value="1"/>
</dbReference>
<dbReference type="InterPro" id="IPR015943">
    <property type="entry name" value="WD40/YVTN_repeat-like_dom_sf"/>
</dbReference>
<feature type="repeat" description="WD" evidence="10">
    <location>
        <begin position="2035"/>
        <end position="2076"/>
    </location>
</feature>
<dbReference type="Pfam" id="PF17100">
    <property type="entry name" value="NACHT_N"/>
    <property type="match status" value="1"/>
</dbReference>
<keyword evidence="3" id="KW-0540">Nuclease</keyword>
<dbReference type="InterPro" id="IPR031359">
    <property type="entry name" value="NACHT_N"/>
</dbReference>
<dbReference type="InterPro" id="IPR056884">
    <property type="entry name" value="NPHP3-like_N"/>
</dbReference>
<dbReference type="EMBL" id="JAWRVI010000007">
    <property type="protein sequence ID" value="KAK4093009.1"/>
    <property type="molecule type" value="Genomic_DNA"/>
</dbReference>
<dbReference type="InterPro" id="IPR027417">
    <property type="entry name" value="P-loop_NTPase"/>
</dbReference>
<dbReference type="PANTHER" id="PTHR19879:SF9">
    <property type="entry name" value="TRANSCRIPTION INITIATION FACTOR TFIID SUBUNIT 5"/>
    <property type="match status" value="1"/>
</dbReference>
<dbReference type="PROSITE" id="PS50082">
    <property type="entry name" value="WD_REPEATS_2"/>
    <property type="match status" value="9"/>
</dbReference>
<evidence type="ECO:0000256" key="6">
    <source>
        <dbReference type="ARBA" id="ARBA00022759"/>
    </source>
</evidence>
<feature type="repeat" description="WD" evidence="10">
    <location>
        <begin position="2212"/>
        <end position="2246"/>
    </location>
</feature>
<organism evidence="13 14">
    <name type="scientific">Purpureocillium lilacinum</name>
    <name type="common">Paecilomyces lilacinus</name>
    <dbReference type="NCBI Taxonomy" id="33203"/>
    <lineage>
        <taxon>Eukaryota</taxon>
        <taxon>Fungi</taxon>
        <taxon>Dikarya</taxon>
        <taxon>Ascomycota</taxon>
        <taxon>Pezizomycotina</taxon>
        <taxon>Sordariomycetes</taxon>
        <taxon>Hypocreomycetidae</taxon>
        <taxon>Hypocreales</taxon>
        <taxon>Ophiocordycipitaceae</taxon>
        <taxon>Purpureocillium</taxon>
    </lineage>
</organism>
<feature type="repeat" description="WD" evidence="10">
    <location>
        <begin position="2080"/>
        <end position="2121"/>
    </location>
</feature>
<dbReference type="Pfam" id="PF25172">
    <property type="entry name" value="Beta-prop_WDR3_2nd"/>
    <property type="match status" value="1"/>
</dbReference>
<dbReference type="Proteomes" id="UP001287286">
    <property type="component" value="Unassembled WGS sequence"/>
</dbReference>
<dbReference type="SUPFAM" id="SSF48537">
    <property type="entry name" value="Phospholipase C/P1 nuclease"/>
    <property type="match status" value="1"/>
</dbReference>
<feature type="repeat" description="WD" evidence="10">
    <location>
        <begin position="2385"/>
        <end position="2426"/>
    </location>
</feature>
<dbReference type="InterPro" id="IPR001680">
    <property type="entry name" value="WD40_rpt"/>
</dbReference>
<keyword evidence="4" id="KW-0479">Metal-binding</keyword>